<evidence type="ECO:0000256" key="3">
    <source>
        <dbReference type="ARBA" id="ARBA00022525"/>
    </source>
</evidence>
<dbReference type="InterPro" id="IPR011050">
    <property type="entry name" value="Pectin_lyase_fold/virulence"/>
</dbReference>
<dbReference type="GO" id="GO:0047490">
    <property type="term" value="F:pectin lyase activity"/>
    <property type="evidence" value="ECO:0007669"/>
    <property type="project" value="UniProtKB-EC"/>
</dbReference>
<evidence type="ECO:0000313" key="10">
    <source>
        <dbReference type="EMBL" id="KAB8300547.1"/>
    </source>
</evidence>
<dbReference type="GO" id="GO:0000272">
    <property type="term" value="P:polysaccharide catabolic process"/>
    <property type="evidence" value="ECO:0007669"/>
    <property type="project" value="UniProtKB-KW"/>
</dbReference>
<keyword evidence="11" id="KW-1185">Reference proteome</keyword>
<dbReference type="GO" id="GO:0030570">
    <property type="term" value="F:pectate lyase activity"/>
    <property type="evidence" value="ECO:0007669"/>
    <property type="project" value="InterPro"/>
</dbReference>
<evidence type="ECO:0000256" key="8">
    <source>
        <dbReference type="RuleBase" id="RU361173"/>
    </source>
</evidence>
<protein>
    <recommendedName>
        <fullName evidence="7">pectin lyase</fullName>
        <ecNumber evidence="7">4.2.2.10</ecNumber>
    </recommendedName>
</protein>
<accession>A0A5N6KBH6</accession>
<feature type="domain" description="Pectate lyase" evidence="9">
    <location>
        <begin position="177"/>
        <end position="384"/>
    </location>
</feature>
<dbReference type="InterPro" id="IPR045032">
    <property type="entry name" value="PEL"/>
</dbReference>
<evidence type="ECO:0000313" key="11">
    <source>
        <dbReference type="Proteomes" id="UP000326757"/>
    </source>
</evidence>
<dbReference type="PANTHER" id="PTHR31683:SF16">
    <property type="entry name" value="PECTIN LYASE A-RELATED"/>
    <property type="match status" value="1"/>
</dbReference>
<dbReference type="InterPro" id="IPR012334">
    <property type="entry name" value="Pectin_lyas_fold"/>
</dbReference>
<keyword evidence="5 8" id="KW-0456">Lyase</keyword>
<sequence length="462" mass="48752">MFFALAEGLFMECNLGCKRKVMLSKVYQIPTVIAWPTIFSNEEGQRIHTLFLHCSRRSFCFTPNTLYLFSVDITNCLFLNMKAFTVFSAVLAAYAQSATAAAAVKGAAEGFAKGVTGGGSATPVYPTTNAQLVSYLGDSTPRVIVINKTFNFRGTEGTSSGTGCAPWGTAANCQLAINGAGGWCQKYEPNAPSASVTYDNAGVLGISVASDKTLIGEGAAGIIQGKGLRIVSGAKNIIIQNIKIEEINPKYVWGGDAITINNADLVWIDHVTTYHIARQHIVLGTLASNRVTISNHYLDGRSDYSATCNGYHYWGLYFDGSSDLITFKNNYIYRTSGRAPKVQGNTLLHAVNNYWYDNGGHAFEIGAGGNVVAEGNVFQNIPAVVETPIAGQLFTAPSVAANAACSASLGHVCQVNGFGSSGAFNSGTTSFLNNFAGKNVASASAYGSVVASVTANAGFGKI</sequence>
<dbReference type="AlphaFoldDB" id="A0A5N6KBH6"/>
<evidence type="ECO:0000256" key="5">
    <source>
        <dbReference type="ARBA" id="ARBA00023239"/>
    </source>
</evidence>
<evidence type="ECO:0000256" key="6">
    <source>
        <dbReference type="ARBA" id="ARBA00036818"/>
    </source>
</evidence>
<comment type="catalytic activity">
    <reaction evidence="6">
        <text>Eliminative cleavage of (1-&gt;4)-alpha-D-galacturonan methyl ester to give oligosaccharides with 4-deoxy-6-O-methyl-alpha-D-galact-4-enuronosyl groups at their non-reducing ends.</text>
        <dbReference type="EC" id="4.2.2.10"/>
    </reaction>
</comment>
<dbReference type="SMART" id="SM00656">
    <property type="entry name" value="Amb_all"/>
    <property type="match status" value="1"/>
</dbReference>
<dbReference type="Gene3D" id="2.160.20.10">
    <property type="entry name" value="Single-stranded right-handed beta-helix, Pectin lyase-like"/>
    <property type="match status" value="1"/>
</dbReference>
<evidence type="ECO:0000256" key="7">
    <source>
        <dbReference type="ARBA" id="ARBA00039082"/>
    </source>
</evidence>
<dbReference type="EC" id="4.2.2.10" evidence="7"/>
<reference evidence="10 11" key="1">
    <citation type="submission" date="2019-06" db="EMBL/GenBank/DDBJ databases">
        <title>Genome Sequence of the Brown Rot Fungal Pathogen Monilinia laxa.</title>
        <authorList>
            <person name="De Miccolis Angelini R.M."/>
            <person name="Landi L."/>
            <person name="Abate D."/>
            <person name="Pollastro S."/>
            <person name="Romanazzi G."/>
            <person name="Faretra F."/>
        </authorList>
    </citation>
    <scope>NUCLEOTIDE SEQUENCE [LARGE SCALE GENOMIC DNA]</scope>
    <source>
        <strain evidence="10 11">Mlax316</strain>
    </source>
</reference>
<keyword evidence="8" id="KW-0119">Carbohydrate metabolism</keyword>
<evidence type="ECO:0000256" key="4">
    <source>
        <dbReference type="ARBA" id="ARBA00022729"/>
    </source>
</evidence>
<keyword evidence="4" id="KW-0732">Signal</keyword>
<dbReference type="GO" id="GO:0005576">
    <property type="term" value="C:extracellular region"/>
    <property type="evidence" value="ECO:0007669"/>
    <property type="project" value="UniProtKB-SubCell"/>
</dbReference>
<evidence type="ECO:0000259" key="9">
    <source>
        <dbReference type="SMART" id="SM00656"/>
    </source>
</evidence>
<name>A0A5N6KBH6_MONLA</name>
<dbReference type="Proteomes" id="UP000326757">
    <property type="component" value="Unassembled WGS sequence"/>
</dbReference>
<comment type="caution">
    <text evidence="10">The sequence shown here is derived from an EMBL/GenBank/DDBJ whole genome shotgun (WGS) entry which is preliminary data.</text>
</comment>
<gene>
    <name evidence="10" type="ORF">EYC80_000707</name>
</gene>
<evidence type="ECO:0000256" key="1">
    <source>
        <dbReference type="ARBA" id="ARBA00004613"/>
    </source>
</evidence>
<comment type="subcellular location">
    <subcellularLocation>
        <location evidence="1 8">Secreted</location>
    </subcellularLocation>
</comment>
<dbReference type="FunFam" id="2.160.20.10:FF:000003">
    <property type="entry name" value="Pectin lyase F"/>
    <property type="match status" value="1"/>
</dbReference>
<keyword evidence="3 8" id="KW-0964">Secreted</keyword>
<dbReference type="OrthoDB" id="1637350at2759"/>
<keyword evidence="8" id="KW-0624">Polysaccharide degradation</keyword>
<dbReference type="InterPro" id="IPR002022">
    <property type="entry name" value="Pec_lyase"/>
</dbReference>
<evidence type="ECO:0000256" key="2">
    <source>
        <dbReference type="ARBA" id="ARBA00010980"/>
    </source>
</evidence>
<comment type="similarity">
    <text evidence="2 8">Belongs to the polysaccharide lyase 1 family.</text>
</comment>
<organism evidence="10 11">
    <name type="scientific">Monilinia laxa</name>
    <name type="common">Brown rot fungus</name>
    <name type="synonym">Sclerotinia laxa</name>
    <dbReference type="NCBI Taxonomy" id="61186"/>
    <lineage>
        <taxon>Eukaryota</taxon>
        <taxon>Fungi</taxon>
        <taxon>Dikarya</taxon>
        <taxon>Ascomycota</taxon>
        <taxon>Pezizomycotina</taxon>
        <taxon>Leotiomycetes</taxon>
        <taxon>Helotiales</taxon>
        <taxon>Sclerotiniaceae</taxon>
        <taxon>Monilinia</taxon>
    </lineage>
</organism>
<dbReference type="EMBL" id="VIGI01000005">
    <property type="protein sequence ID" value="KAB8300547.1"/>
    <property type="molecule type" value="Genomic_DNA"/>
</dbReference>
<dbReference type="SUPFAM" id="SSF51126">
    <property type="entry name" value="Pectin lyase-like"/>
    <property type="match status" value="1"/>
</dbReference>
<dbReference type="PANTHER" id="PTHR31683">
    <property type="entry name" value="PECTATE LYASE 18-RELATED"/>
    <property type="match status" value="1"/>
</dbReference>
<proteinExistence type="inferred from homology"/>
<dbReference type="Pfam" id="PF00544">
    <property type="entry name" value="Pectate_lyase_4"/>
    <property type="match status" value="1"/>
</dbReference>